<comment type="caution">
    <text evidence="2">The sequence shown here is derived from an EMBL/GenBank/DDBJ whole genome shotgun (WGS) entry which is preliminary data.</text>
</comment>
<feature type="chain" id="PRO_5046147251" description="Muramidase" evidence="1">
    <location>
        <begin position="20"/>
        <end position="275"/>
    </location>
</feature>
<evidence type="ECO:0000313" key="3">
    <source>
        <dbReference type="Proteomes" id="UP001590950"/>
    </source>
</evidence>
<dbReference type="Gene3D" id="1.10.530.10">
    <property type="match status" value="1"/>
</dbReference>
<protein>
    <recommendedName>
        <fullName evidence="4">Muramidase</fullName>
    </recommendedName>
</protein>
<accession>A0ABR4A3S0</accession>
<evidence type="ECO:0000256" key="1">
    <source>
        <dbReference type="SAM" id="SignalP"/>
    </source>
</evidence>
<evidence type="ECO:0008006" key="4">
    <source>
        <dbReference type="Google" id="ProtNLM"/>
    </source>
</evidence>
<organism evidence="2 3">
    <name type="scientific">Stereocaulon virgatum</name>
    <dbReference type="NCBI Taxonomy" id="373712"/>
    <lineage>
        <taxon>Eukaryota</taxon>
        <taxon>Fungi</taxon>
        <taxon>Dikarya</taxon>
        <taxon>Ascomycota</taxon>
        <taxon>Pezizomycotina</taxon>
        <taxon>Lecanoromycetes</taxon>
        <taxon>OSLEUM clade</taxon>
        <taxon>Lecanoromycetidae</taxon>
        <taxon>Lecanorales</taxon>
        <taxon>Lecanorineae</taxon>
        <taxon>Stereocaulaceae</taxon>
        <taxon>Stereocaulon</taxon>
    </lineage>
</organism>
<dbReference type="EMBL" id="JBEFKJ010000021">
    <property type="protein sequence ID" value="KAL2040505.1"/>
    <property type="molecule type" value="Genomic_DNA"/>
</dbReference>
<keyword evidence="3" id="KW-1185">Reference proteome</keyword>
<proteinExistence type="predicted"/>
<keyword evidence="1" id="KW-0732">Signal</keyword>
<feature type="signal peptide" evidence="1">
    <location>
        <begin position="1"/>
        <end position="19"/>
    </location>
</feature>
<reference evidence="2 3" key="1">
    <citation type="submission" date="2024-09" db="EMBL/GenBank/DDBJ databases">
        <title>Rethinking Asexuality: The Enigmatic Case of Functional Sexual Genes in Lepraria (Stereocaulaceae).</title>
        <authorList>
            <person name="Doellman M."/>
            <person name="Sun Y."/>
            <person name="Barcenas-Pena A."/>
            <person name="Lumbsch H.T."/>
            <person name="Grewe F."/>
        </authorList>
    </citation>
    <scope>NUCLEOTIDE SEQUENCE [LARGE SCALE GENOMIC DNA]</scope>
    <source>
        <strain evidence="2 3">Mercado 3170</strain>
    </source>
</reference>
<sequence>MRFSTNLLLATACAMRALAVPTPVPAENDFLQPENMLETRATGGKVSNAAIQVNSINNLDGVLVDYYKQYNGDGSTAHGWPPKSSWLSFQDMFNVNKWIMQQSCNQFGFVSDSAAEISSIYNAIQSVAAATLVDHRFILAVMLQESGGCVRAPTTNGGVINPGLMQSHNGPGTCWKKSSTGAVTVTNPCPASTITQMISDGAAGTPSGDGLAQTLNQARTNDVSAFYRAARIYNSGSVDASGDLGKGYATHCYASDIANRLTGWVQAPKRCTLDG</sequence>
<name>A0ABR4A3S0_9LECA</name>
<gene>
    <name evidence="2" type="ORF">N7G274_006948</name>
</gene>
<dbReference type="Proteomes" id="UP001590950">
    <property type="component" value="Unassembled WGS sequence"/>
</dbReference>
<evidence type="ECO:0000313" key="2">
    <source>
        <dbReference type="EMBL" id="KAL2040505.1"/>
    </source>
</evidence>